<evidence type="ECO:0000313" key="1">
    <source>
        <dbReference type="EMBL" id="GAA2488083.1"/>
    </source>
</evidence>
<name>A0ABP5YW85_9ACTN</name>
<protein>
    <submittedName>
        <fullName evidence="1">Uncharacterized protein</fullName>
    </submittedName>
</protein>
<evidence type="ECO:0000313" key="2">
    <source>
        <dbReference type="Proteomes" id="UP001501358"/>
    </source>
</evidence>
<dbReference type="EMBL" id="BAAATA010000012">
    <property type="protein sequence ID" value="GAA2488083.1"/>
    <property type="molecule type" value="Genomic_DNA"/>
</dbReference>
<proteinExistence type="predicted"/>
<sequence>MGPDRHEGLQQRMKYAMLVDPRAEGEGAPCLSLPAGTALDDAAGALLRLLAAKECPDRILIVVGGEEVGTTSSTYLRAVLGTQASRGPGDEVRAAAPGESTRFGVVAFRCAVCGSSAYTAFYDDRYRPECREGDHGPMELS</sequence>
<comment type="caution">
    <text evidence="1">The sequence shown here is derived from an EMBL/GenBank/DDBJ whole genome shotgun (WGS) entry which is preliminary data.</text>
</comment>
<dbReference type="Proteomes" id="UP001501358">
    <property type="component" value="Unassembled WGS sequence"/>
</dbReference>
<gene>
    <name evidence="1" type="ORF">GCM10010406_25270</name>
</gene>
<reference evidence="2" key="1">
    <citation type="journal article" date="2019" name="Int. J. Syst. Evol. Microbiol.">
        <title>The Global Catalogue of Microorganisms (GCM) 10K type strain sequencing project: providing services to taxonomists for standard genome sequencing and annotation.</title>
        <authorList>
            <consortium name="The Broad Institute Genomics Platform"/>
            <consortium name="The Broad Institute Genome Sequencing Center for Infectious Disease"/>
            <person name="Wu L."/>
            <person name="Ma J."/>
        </authorList>
    </citation>
    <scope>NUCLEOTIDE SEQUENCE [LARGE SCALE GENOMIC DNA]</scope>
    <source>
        <strain evidence="2">JCM 6307</strain>
    </source>
</reference>
<keyword evidence="2" id="KW-1185">Reference proteome</keyword>
<accession>A0ABP5YW85</accession>
<organism evidence="1 2">
    <name type="scientific">Streptomyces thermolineatus</name>
    <dbReference type="NCBI Taxonomy" id="44033"/>
    <lineage>
        <taxon>Bacteria</taxon>
        <taxon>Bacillati</taxon>
        <taxon>Actinomycetota</taxon>
        <taxon>Actinomycetes</taxon>
        <taxon>Kitasatosporales</taxon>
        <taxon>Streptomycetaceae</taxon>
        <taxon>Streptomyces</taxon>
    </lineage>
</organism>